<accession>A0A4Q0SVZ8</accession>
<sequence>MNASTASRELMLGRIRTANAAAGAGAGNAAEEWAAIPREYRRTSTLGREAVLELLEDRLRDYDAHVLRVASEGVAAAVLGMLGERGRTRMLAAPGVTAAWLPEGFAFAVDDGLSVESIDRFEGVMTESTLAIAETGTIVLQTVPGQGRRAVSLVPDYHLCLVRASAVVATVPEAMDVLATRPAFATTFISGPSATADIEMTRIKGVHGPRFLDVLLVMDDVARSA</sequence>
<protein>
    <recommendedName>
        <fullName evidence="1">LUD domain-containing protein</fullName>
    </recommendedName>
</protein>
<dbReference type="InterPro" id="IPR024185">
    <property type="entry name" value="FTHF_cligase-like_sf"/>
</dbReference>
<feature type="domain" description="LUD" evidence="1">
    <location>
        <begin position="125"/>
        <end position="217"/>
    </location>
</feature>
<dbReference type="Proteomes" id="UP000289437">
    <property type="component" value="Unassembled WGS sequence"/>
</dbReference>
<dbReference type="Gene3D" id="3.40.50.10420">
    <property type="entry name" value="NagB/RpiA/CoA transferase-like"/>
    <property type="match status" value="1"/>
</dbReference>
<dbReference type="InterPro" id="IPR003741">
    <property type="entry name" value="LUD_dom"/>
</dbReference>
<dbReference type="PANTHER" id="PTHR43682">
    <property type="entry name" value="LACTATE UTILIZATION PROTEIN C"/>
    <property type="match status" value="1"/>
</dbReference>
<evidence type="ECO:0000259" key="1">
    <source>
        <dbReference type="Pfam" id="PF02589"/>
    </source>
</evidence>
<gene>
    <name evidence="2" type="ORF">GRAN_4337</name>
</gene>
<comment type="caution">
    <text evidence="2">The sequence shown here is derived from an EMBL/GenBank/DDBJ whole genome shotgun (WGS) entry which is preliminary data.</text>
</comment>
<dbReference type="SUPFAM" id="SSF100950">
    <property type="entry name" value="NagB/RpiA/CoA transferase-like"/>
    <property type="match status" value="1"/>
</dbReference>
<evidence type="ECO:0000313" key="2">
    <source>
        <dbReference type="EMBL" id="RXH55233.1"/>
    </source>
</evidence>
<dbReference type="PANTHER" id="PTHR43682:SF1">
    <property type="entry name" value="LACTATE UTILIZATION PROTEIN C"/>
    <property type="match status" value="1"/>
</dbReference>
<dbReference type="EMBL" id="RDSM01000003">
    <property type="protein sequence ID" value="RXH55233.1"/>
    <property type="molecule type" value="Genomic_DNA"/>
</dbReference>
<dbReference type="Pfam" id="PF02589">
    <property type="entry name" value="LUD_dom"/>
    <property type="match status" value="1"/>
</dbReference>
<dbReference type="InterPro" id="IPR037171">
    <property type="entry name" value="NagB/RpiA_transferase-like"/>
</dbReference>
<keyword evidence="3" id="KW-1185">Reference proteome</keyword>
<reference evidence="2 3" key="1">
    <citation type="submission" date="2018-11" db="EMBL/GenBank/DDBJ databases">
        <authorList>
            <person name="Mardanov A.V."/>
            <person name="Ravin N.V."/>
            <person name="Dedysh S.N."/>
        </authorList>
    </citation>
    <scope>NUCLEOTIDE SEQUENCE [LARGE SCALE GENOMIC DNA]</scope>
    <source>
        <strain evidence="2 3">AF10</strain>
    </source>
</reference>
<reference evidence="3" key="2">
    <citation type="submission" date="2019-02" db="EMBL/GenBank/DDBJ databases">
        <title>Granulicella sibirica sp. nov., a psychrotolerant acidobacterium isolated from an organic soil layer in forested tundra, West Siberia.</title>
        <authorList>
            <person name="Oshkin I.Y."/>
            <person name="Kulichevskaya I.S."/>
            <person name="Rijpstra W.I.C."/>
            <person name="Sinninghe Damste J.S."/>
            <person name="Rakitin A.L."/>
            <person name="Ravin N.V."/>
            <person name="Dedysh S.N."/>
        </authorList>
    </citation>
    <scope>NUCLEOTIDE SEQUENCE [LARGE SCALE GENOMIC DNA]</scope>
    <source>
        <strain evidence="3">AF10</strain>
    </source>
</reference>
<proteinExistence type="predicted"/>
<organism evidence="2 3">
    <name type="scientific">Granulicella sibirica</name>
    <dbReference type="NCBI Taxonomy" id="2479048"/>
    <lineage>
        <taxon>Bacteria</taxon>
        <taxon>Pseudomonadati</taxon>
        <taxon>Acidobacteriota</taxon>
        <taxon>Terriglobia</taxon>
        <taxon>Terriglobales</taxon>
        <taxon>Acidobacteriaceae</taxon>
        <taxon>Granulicella</taxon>
    </lineage>
</organism>
<name>A0A4Q0SVZ8_9BACT</name>
<evidence type="ECO:0000313" key="3">
    <source>
        <dbReference type="Proteomes" id="UP000289437"/>
    </source>
</evidence>
<dbReference type="AlphaFoldDB" id="A0A4Q0SVZ8"/>